<gene>
    <name evidence="1" type="ORF">DPV79_23530</name>
</gene>
<evidence type="ECO:0000313" key="2">
    <source>
        <dbReference type="Proteomes" id="UP000252458"/>
    </source>
</evidence>
<dbReference type="AlphaFoldDB" id="A0A365QRU6"/>
<keyword evidence="2" id="KW-1185">Reference proteome</keyword>
<reference evidence="1 2" key="1">
    <citation type="submission" date="2018-06" db="EMBL/GenBank/DDBJ databases">
        <title>Draft genome sequence of Burkholderia reimsis strain BE51 isolated from a French agricultural soil.</title>
        <authorList>
            <person name="Esmaeel Q."/>
        </authorList>
    </citation>
    <scope>NUCLEOTIDE SEQUENCE [LARGE SCALE GENOMIC DNA]</scope>
    <source>
        <strain evidence="1 2">BE51</strain>
    </source>
</reference>
<dbReference type="Proteomes" id="UP000252458">
    <property type="component" value="Unassembled WGS sequence"/>
</dbReference>
<protein>
    <submittedName>
        <fullName evidence="1">Uncharacterized protein</fullName>
    </submittedName>
</protein>
<sequence>MHKRGMYASDFAEAFGDIFKDKSATQAIKPERLNLQDAGDNRRDETRRLSIDEVNELNRHIADTWTPEMDEEIERMTRQDRLARCAKLAEEKAMRAWQRAQLMRLLKKAVAVKLRGDALDVDAELARIRAALAGLELHELNGTTELRAIRAQLRGA</sequence>
<accession>A0A365QRU6</accession>
<name>A0A365QRU6_9BURK</name>
<organism evidence="1 2">
    <name type="scientific">Burkholderia reimsis</name>
    <dbReference type="NCBI Taxonomy" id="2234132"/>
    <lineage>
        <taxon>Bacteria</taxon>
        <taxon>Pseudomonadati</taxon>
        <taxon>Pseudomonadota</taxon>
        <taxon>Betaproteobacteria</taxon>
        <taxon>Burkholderiales</taxon>
        <taxon>Burkholderiaceae</taxon>
        <taxon>Burkholderia</taxon>
    </lineage>
</organism>
<evidence type="ECO:0000313" key="1">
    <source>
        <dbReference type="EMBL" id="RBB36976.1"/>
    </source>
</evidence>
<dbReference type="EMBL" id="QMFZ01000021">
    <property type="protein sequence ID" value="RBB36976.1"/>
    <property type="molecule type" value="Genomic_DNA"/>
</dbReference>
<proteinExistence type="predicted"/>
<comment type="caution">
    <text evidence="1">The sequence shown here is derived from an EMBL/GenBank/DDBJ whole genome shotgun (WGS) entry which is preliminary data.</text>
</comment>